<organism evidence="2 3">
    <name type="scientific">Schizophyllum amplum</name>
    <dbReference type="NCBI Taxonomy" id="97359"/>
    <lineage>
        <taxon>Eukaryota</taxon>
        <taxon>Fungi</taxon>
        <taxon>Dikarya</taxon>
        <taxon>Basidiomycota</taxon>
        <taxon>Agaricomycotina</taxon>
        <taxon>Agaricomycetes</taxon>
        <taxon>Agaricomycetidae</taxon>
        <taxon>Agaricales</taxon>
        <taxon>Schizophyllaceae</taxon>
        <taxon>Schizophyllum</taxon>
    </lineage>
</organism>
<evidence type="ECO:0000313" key="2">
    <source>
        <dbReference type="EMBL" id="TRM63152.1"/>
    </source>
</evidence>
<protein>
    <submittedName>
        <fullName evidence="2">Uncharacterized protein</fullName>
    </submittedName>
</protein>
<reference evidence="2 3" key="1">
    <citation type="journal article" date="2019" name="New Phytol.">
        <title>Comparative genomics reveals unique wood-decay strategies and fruiting body development in the Schizophyllaceae.</title>
        <authorList>
            <person name="Almasi E."/>
            <person name="Sahu N."/>
            <person name="Krizsan K."/>
            <person name="Balint B."/>
            <person name="Kovacs G.M."/>
            <person name="Kiss B."/>
            <person name="Cseklye J."/>
            <person name="Drula E."/>
            <person name="Henrissat B."/>
            <person name="Nagy I."/>
            <person name="Chovatia M."/>
            <person name="Adam C."/>
            <person name="LaButti K."/>
            <person name="Lipzen A."/>
            <person name="Riley R."/>
            <person name="Grigoriev I.V."/>
            <person name="Nagy L.G."/>
        </authorList>
    </citation>
    <scope>NUCLEOTIDE SEQUENCE [LARGE SCALE GENOMIC DNA]</scope>
    <source>
        <strain evidence="2 3">NL-1724</strain>
    </source>
</reference>
<evidence type="ECO:0000256" key="1">
    <source>
        <dbReference type="SAM" id="MobiDB-lite"/>
    </source>
</evidence>
<feature type="region of interest" description="Disordered" evidence="1">
    <location>
        <begin position="88"/>
        <end position="166"/>
    </location>
</feature>
<evidence type="ECO:0000313" key="3">
    <source>
        <dbReference type="Proteomes" id="UP000320762"/>
    </source>
</evidence>
<feature type="compositionally biased region" description="Basic and acidic residues" evidence="1">
    <location>
        <begin position="90"/>
        <end position="103"/>
    </location>
</feature>
<comment type="caution">
    <text evidence="2">The sequence shown here is derived from an EMBL/GenBank/DDBJ whole genome shotgun (WGS) entry which is preliminary data.</text>
</comment>
<gene>
    <name evidence="2" type="ORF">BD626DRAFT_33697</name>
</gene>
<name>A0A550CEC9_9AGAR</name>
<dbReference type="Proteomes" id="UP000320762">
    <property type="component" value="Unassembled WGS sequence"/>
</dbReference>
<proteinExistence type="predicted"/>
<accession>A0A550CEC9</accession>
<feature type="compositionally biased region" description="Basic and acidic residues" evidence="1">
    <location>
        <begin position="110"/>
        <end position="129"/>
    </location>
</feature>
<sequence length="166" mass="18954">MDYIHRRLYLWASDMDFPVDSPVPAPPSTVCIKFIVDCESLTSPSTICRLHRRVAPGIHLSSRPRSFPRAHLSSRPLSFRRAHSAFLADLEGRRPSRRPDARRLPPPRPIEGRPLRRPDDAGHPRRPDARTLSARRPVDEGDALAGDLRERRPRWRPAARGRPSET</sequence>
<dbReference type="AlphaFoldDB" id="A0A550CEC9"/>
<keyword evidence="3" id="KW-1185">Reference proteome</keyword>
<dbReference type="EMBL" id="VDMD01000010">
    <property type="protein sequence ID" value="TRM63152.1"/>
    <property type="molecule type" value="Genomic_DNA"/>
</dbReference>